<name>Q1MY26_9GAMM</name>
<evidence type="ECO:0000259" key="1">
    <source>
        <dbReference type="Pfam" id="PF13614"/>
    </source>
</evidence>
<dbReference type="Proteomes" id="UP000004263">
    <property type="component" value="Unassembled WGS sequence"/>
</dbReference>
<dbReference type="Pfam" id="PF13614">
    <property type="entry name" value="AAA_31"/>
    <property type="match status" value="1"/>
</dbReference>
<dbReference type="EMBL" id="AAQH01000030">
    <property type="protein sequence ID" value="EAT10870.1"/>
    <property type="molecule type" value="Genomic_DNA"/>
</dbReference>
<reference evidence="2 3" key="1">
    <citation type="submission" date="2006-03" db="EMBL/GenBank/DDBJ databases">
        <authorList>
            <person name="Pinhassi J."/>
            <person name="Pedros-Alio C."/>
            <person name="Ferriera S."/>
            <person name="Johnson J."/>
            <person name="Kravitz S."/>
            <person name="Halpern A."/>
            <person name="Remington K."/>
            <person name="Beeson K."/>
            <person name="Tran B."/>
            <person name="Rogers Y.-H."/>
            <person name="Friedman R."/>
            <person name="Venter J.C."/>
        </authorList>
    </citation>
    <scope>NUCLEOTIDE SEQUENCE [LARGE SCALE GENOMIC DNA]</scope>
    <source>
        <strain evidence="2 3">RED65</strain>
    </source>
</reference>
<dbReference type="RefSeq" id="WP_007019361.1">
    <property type="nucleotide sequence ID" value="NZ_CH724124.1"/>
</dbReference>
<gene>
    <name evidence="2" type="ORF">RED65_01988</name>
</gene>
<dbReference type="CDD" id="cd02042">
    <property type="entry name" value="ParAB_family"/>
    <property type="match status" value="1"/>
</dbReference>
<dbReference type="PANTHER" id="PTHR13696">
    <property type="entry name" value="P-LOOP CONTAINING NUCLEOSIDE TRIPHOSPHATE HYDROLASE"/>
    <property type="match status" value="1"/>
</dbReference>
<keyword evidence="3" id="KW-1185">Reference proteome</keyword>
<dbReference type="PANTHER" id="PTHR13696:SF96">
    <property type="entry name" value="COBQ_COBB_MIND_PARA NUCLEOTIDE BINDING DOMAIN-CONTAINING PROTEIN"/>
    <property type="match status" value="1"/>
</dbReference>
<dbReference type="InterPro" id="IPR027417">
    <property type="entry name" value="P-loop_NTPase"/>
</dbReference>
<proteinExistence type="predicted"/>
<dbReference type="SUPFAM" id="SSF52540">
    <property type="entry name" value="P-loop containing nucleoside triphosphate hydrolases"/>
    <property type="match status" value="1"/>
</dbReference>
<evidence type="ECO:0000313" key="3">
    <source>
        <dbReference type="Proteomes" id="UP000004263"/>
    </source>
</evidence>
<dbReference type="Gene3D" id="3.40.50.300">
    <property type="entry name" value="P-loop containing nucleotide triphosphate hydrolases"/>
    <property type="match status" value="1"/>
</dbReference>
<sequence>MTAKIISVTNGKGGTGKTTVAYPLACGLVSKGHNVLFVDLDPQRSSLKWTAKAQEEDVLNVPRAVGIEKPRFMDDILSLRGSFDYIVIDSPGSLSDELLPAQLLKISDLVFIPIQPSPMDVDDSATILRMTESALIQRDDLKAFVLITRDKEKTILSKTIGNALEDYNIPMFPVRIFDGELHKQLRGSGRTTFDPIQGLSKGEKRLVDNMNDFLNKALEVLQ</sequence>
<protein>
    <submittedName>
        <fullName evidence="2">Partition protein A</fullName>
    </submittedName>
</protein>
<dbReference type="PIRSF" id="PIRSF009320">
    <property type="entry name" value="Nuc_binding_HP_1000"/>
    <property type="match status" value="1"/>
</dbReference>
<feature type="domain" description="AAA" evidence="1">
    <location>
        <begin position="3"/>
        <end position="47"/>
    </location>
</feature>
<dbReference type="STRING" id="207949.RED65_01988"/>
<dbReference type="InterPro" id="IPR025669">
    <property type="entry name" value="AAA_dom"/>
</dbReference>
<organism evidence="2 3">
    <name type="scientific">Bermanella marisrubri</name>
    <dbReference type="NCBI Taxonomy" id="207949"/>
    <lineage>
        <taxon>Bacteria</taxon>
        <taxon>Pseudomonadati</taxon>
        <taxon>Pseudomonadota</taxon>
        <taxon>Gammaproteobacteria</taxon>
        <taxon>Oceanospirillales</taxon>
        <taxon>Oceanospirillaceae</taxon>
        <taxon>Bermanella</taxon>
    </lineage>
</organism>
<accession>Q1MY26</accession>
<dbReference type="InterPro" id="IPR050678">
    <property type="entry name" value="DNA_Partitioning_ATPase"/>
</dbReference>
<comment type="caution">
    <text evidence="2">The sequence shown here is derived from an EMBL/GenBank/DDBJ whole genome shotgun (WGS) entry which is preliminary data.</text>
</comment>
<dbReference type="HOGENOM" id="CLU_037612_5_3_6"/>
<dbReference type="AlphaFoldDB" id="Q1MY26"/>
<evidence type="ECO:0000313" key="2">
    <source>
        <dbReference type="EMBL" id="EAT10870.1"/>
    </source>
</evidence>